<protein>
    <recommendedName>
        <fullName evidence="2">NET domain-containing protein</fullName>
    </recommendedName>
</protein>
<dbReference type="AlphaFoldDB" id="A0A6C0KE57"/>
<proteinExistence type="predicted"/>
<name>A0A6C0KE57_9ZZZZ</name>
<accession>A0A6C0KE57</accession>
<reference evidence="1" key="1">
    <citation type="journal article" date="2020" name="Nature">
        <title>Giant virus diversity and host interactions through global metagenomics.</title>
        <authorList>
            <person name="Schulz F."/>
            <person name="Roux S."/>
            <person name="Paez-Espino D."/>
            <person name="Jungbluth S."/>
            <person name="Walsh D.A."/>
            <person name="Denef V.J."/>
            <person name="McMahon K.D."/>
            <person name="Konstantinidis K.T."/>
            <person name="Eloe-Fadrosh E.A."/>
            <person name="Kyrpides N.C."/>
            <person name="Woyke T."/>
        </authorList>
    </citation>
    <scope>NUCLEOTIDE SEQUENCE</scope>
    <source>
        <strain evidence="1">GVMAG-S-3300011013-78</strain>
    </source>
</reference>
<evidence type="ECO:0000313" key="1">
    <source>
        <dbReference type="EMBL" id="QHU16315.1"/>
    </source>
</evidence>
<organism evidence="1">
    <name type="scientific">viral metagenome</name>
    <dbReference type="NCBI Taxonomy" id="1070528"/>
    <lineage>
        <taxon>unclassified sequences</taxon>
        <taxon>metagenomes</taxon>
        <taxon>organismal metagenomes</taxon>
    </lineage>
</organism>
<dbReference type="EMBL" id="MN740879">
    <property type="protein sequence ID" value="QHU16315.1"/>
    <property type="molecule type" value="Genomic_DNA"/>
</dbReference>
<evidence type="ECO:0008006" key="2">
    <source>
        <dbReference type="Google" id="ProtNLM"/>
    </source>
</evidence>
<sequence length="93" mass="11223">MVTLKKLKEEVEKFNEVHQLEILRILQTNNIEYSENRNGTFVNLTNLNSNIIKEIERYVHYVKDQKNILEEQESEKSKYIKNYFKENNSNISK</sequence>